<dbReference type="GO" id="GO:0006412">
    <property type="term" value="P:translation"/>
    <property type="evidence" value="ECO:0007669"/>
    <property type="project" value="UniProtKB-UniRule"/>
</dbReference>
<dbReference type="InterPro" id="IPR005824">
    <property type="entry name" value="KOW"/>
</dbReference>
<dbReference type="NCBIfam" id="TIGR01080">
    <property type="entry name" value="rplX_A_E"/>
    <property type="match status" value="1"/>
</dbReference>
<dbReference type="PROSITE" id="PS01108">
    <property type="entry name" value="RIBOSOMAL_L24"/>
    <property type="match status" value="1"/>
</dbReference>
<dbReference type="InterPro" id="IPR041988">
    <property type="entry name" value="Ribosomal_uL24_KOW"/>
</dbReference>
<dbReference type="InterPro" id="IPR005825">
    <property type="entry name" value="Ribosomal_uL24_CS"/>
</dbReference>
<dbReference type="Pfam" id="PF00467">
    <property type="entry name" value="KOW"/>
    <property type="match status" value="1"/>
</dbReference>
<dbReference type="SUPFAM" id="SSF50104">
    <property type="entry name" value="Translation proteins SH3-like domain"/>
    <property type="match status" value="1"/>
</dbReference>
<evidence type="ECO:0000256" key="5">
    <source>
        <dbReference type="SAM" id="MobiDB-lite"/>
    </source>
</evidence>
<dbReference type="InterPro" id="IPR008991">
    <property type="entry name" value="Translation_prot_SH3-like_sf"/>
</dbReference>
<feature type="region of interest" description="Disordered" evidence="5">
    <location>
        <begin position="1"/>
        <end position="23"/>
    </location>
</feature>
<dbReference type="EMBL" id="JABXWR010000001">
    <property type="protein sequence ID" value="NVO66633.1"/>
    <property type="molecule type" value="Genomic_DNA"/>
</dbReference>
<comment type="similarity">
    <text evidence="1 4">Belongs to the universal ribosomal protein uL24 family.</text>
</comment>
<evidence type="ECO:0000259" key="6">
    <source>
        <dbReference type="Pfam" id="PF00467"/>
    </source>
</evidence>
<dbReference type="Pfam" id="PF16906">
    <property type="entry name" value="Ribosomal_L26"/>
    <property type="match status" value="1"/>
</dbReference>
<dbReference type="HAMAP" id="MF_01326_A">
    <property type="entry name" value="Ribosomal_uL24_A"/>
    <property type="match status" value="1"/>
</dbReference>
<comment type="subunit">
    <text evidence="4">Part of the 50S ribosomal subunit.</text>
</comment>
<keyword evidence="4" id="KW-0694">RNA-binding</keyword>
<comment type="caution">
    <text evidence="7">The sequence shown here is derived from an EMBL/GenBank/DDBJ whole genome shotgun (WGS) entry which is preliminary data.</text>
</comment>
<dbReference type="GO" id="GO:0015934">
    <property type="term" value="C:large ribosomal subunit"/>
    <property type="evidence" value="ECO:0007669"/>
    <property type="project" value="UniProtKB-UniRule"/>
</dbReference>
<name>A0A7K4HMY8_9EURY</name>
<comment type="function">
    <text evidence="4">One of two assembly initiator proteins, it binds directly to the 5'-end of the 23S rRNA, where it nucleates assembly of the 50S subunit.</text>
</comment>
<dbReference type="GO" id="GO:0019843">
    <property type="term" value="F:rRNA binding"/>
    <property type="evidence" value="ECO:0007669"/>
    <property type="project" value="UniProtKB-UniRule"/>
</dbReference>
<feature type="domain" description="KOW" evidence="6">
    <location>
        <begin position="50"/>
        <end position="80"/>
    </location>
</feature>
<dbReference type="OrthoDB" id="10899at2157"/>
<dbReference type="Gene3D" id="2.30.30.30">
    <property type="match status" value="1"/>
</dbReference>
<dbReference type="CDD" id="cd06089">
    <property type="entry name" value="KOW_RPL26"/>
    <property type="match status" value="1"/>
</dbReference>
<dbReference type="PANTHER" id="PTHR11143">
    <property type="entry name" value="60S RIBOSOMAL PROTEIN L26 FAMILY MEMBER"/>
    <property type="match status" value="1"/>
</dbReference>
<keyword evidence="3 4" id="KW-0687">Ribonucleoprotein</keyword>
<keyword evidence="2 4" id="KW-0689">Ribosomal protein</keyword>
<protein>
    <recommendedName>
        <fullName evidence="4">Large ribosomal subunit protein uL24</fullName>
    </recommendedName>
</protein>
<accession>A0A7K4HMY8</accession>
<evidence type="ECO:0000313" key="8">
    <source>
        <dbReference type="Proteomes" id="UP000570823"/>
    </source>
</evidence>
<evidence type="ECO:0000256" key="4">
    <source>
        <dbReference type="HAMAP-Rule" id="MF_01326"/>
    </source>
</evidence>
<dbReference type="AlphaFoldDB" id="A0A7K4HMY8"/>
<dbReference type="Proteomes" id="UP000570823">
    <property type="component" value="Unassembled WGS sequence"/>
</dbReference>
<evidence type="ECO:0000256" key="1">
    <source>
        <dbReference type="ARBA" id="ARBA00010618"/>
    </source>
</evidence>
<evidence type="ECO:0000256" key="2">
    <source>
        <dbReference type="ARBA" id="ARBA00022980"/>
    </source>
</evidence>
<evidence type="ECO:0000256" key="3">
    <source>
        <dbReference type="ARBA" id="ARBA00023274"/>
    </source>
</evidence>
<evidence type="ECO:0000313" key="7">
    <source>
        <dbReference type="EMBL" id="NVO66633.1"/>
    </source>
</evidence>
<dbReference type="InterPro" id="IPR014722">
    <property type="entry name" value="Rib_uL2_dom2"/>
</dbReference>
<dbReference type="InterPro" id="IPR005756">
    <property type="entry name" value="Ribosomal_uL24_euk/arc"/>
</dbReference>
<reference evidence="7 8" key="1">
    <citation type="submission" date="2020-06" db="EMBL/GenBank/DDBJ databases">
        <title>Methanofollis fontis sp. nov., a methanogen isolated from marine sediments near a cold seep at Four-Way Closure Ridge offshore southwestern Taiwan.</title>
        <authorList>
            <person name="Chen S.-C."/>
            <person name="Teng N.-H."/>
            <person name="Lin Y.-S."/>
            <person name="Lai M.-C."/>
            <person name="Chen H.-H."/>
            <person name="Wang C.-C."/>
        </authorList>
    </citation>
    <scope>NUCLEOTIDE SEQUENCE [LARGE SCALE GENOMIC DNA]</scope>
    <source>
        <strain evidence="7 8">DSM 2702</strain>
    </source>
</reference>
<gene>
    <name evidence="4" type="primary">rpl24</name>
    <name evidence="7" type="ORF">HWN36_04750</name>
</gene>
<proteinExistence type="inferred from homology"/>
<keyword evidence="8" id="KW-1185">Reference proteome</keyword>
<keyword evidence="4" id="KW-0699">rRNA-binding</keyword>
<dbReference type="RefSeq" id="WP_176788310.1">
    <property type="nucleotide sequence ID" value="NZ_JABXWR010000001.1"/>
</dbReference>
<organism evidence="7 8">
    <name type="scientific">Methanofollis tationis</name>
    <dbReference type="NCBI Taxonomy" id="81417"/>
    <lineage>
        <taxon>Archaea</taxon>
        <taxon>Methanobacteriati</taxon>
        <taxon>Methanobacteriota</taxon>
        <taxon>Stenosarchaea group</taxon>
        <taxon>Methanomicrobia</taxon>
        <taxon>Methanomicrobiales</taxon>
        <taxon>Methanomicrobiaceae</taxon>
        <taxon>Methanofollis</taxon>
    </lineage>
</organism>
<sequence length="121" mass="13351">MVRIASKQPRKQRKARYNAPMHQRSRFLSAPLAVALRGEYKKRSVRVVTGDTVTVLRGDHAGTEGIVDGVNTKTGTLLVHGVTVTKTDGTEVPRPVNASNVLVTKLNVKDPRRVAKLEERK</sequence>
<comment type="function">
    <text evidence="4">Located at the polypeptide exit tunnel on the outside of the subunit.</text>
</comment>
<dbReference type="GO" id="GO:0003735">
    <property type="term" value="F:structural constituent of ribosome"/>
    <property type="evidence" value="ECO:0007669"/>
    <property type="project" value="UniProtKB-UniRule"/>
</dbReference>